<keyword evidence="12" id="KW-0732">Signal</keyword>
<comment type="caution">
    <text evidence="15">The sequence shown here is derived from an EMBL/GenBank/DDBJ whole genome shotgun (WGS) entry which is preliminary data.</text>
</comment>
<gene>
    <name evidence="15" type="ORF">IDJ77_06760</name>
</gene>
<evidence type="ECO:0000259" key="13">
    <source>
        <dbReference type="Pfam" id="PF01433"/>
    </source>
</evidence>
<evidence type="ECO:0000256" key="8">
    <source>
        <dbReference type="ARBA" id="ARBA00022723"/>
    </source>
</evidence>
<keyword evidence="9" id="KW-0378">Hydrolase</keyword>
<protein>
    <recommendedName>
        <fullName evidence="5">Aminopeptidase N</fullName>
        <ecNumber evidence="4">3.4.11.2</ecNumber>
    </recommendedName>
</protein>
<dbReference type="SUPFAM" id="SSF55486">
    <property type="entry name" value="Metalloproteases ('zincins'), catalytic domain"/>
    <property type="match status" value="1"/>
</dbReference>
<dbReference type="SUPFAM" id="SSF63737">
    <property type="entry name" value="Leukotriene A4 hydrolase N-terminal domain"/>
    <property type="match status" value="1"/>
</dbReference>
<keyword evidence="10" id="KW-0862">Zinc</keyword>
<evidence type="ECO:0000313" key="15">
    <source>
        <dbReference type="EMBL" id="MBD1363504.1"/>
    </source>
</evidence>
<evidence type="ECO:0000256" key="6">
    <source>
        <dbReference type="ARBA" id="ARBA00022438"/>
    </source>
</evidence>
<dbReference type="EC" id="3.4.11.2" evidence="4"/>
<dbReference type="Pfam" id="PF17900">
    <property type="entry name" value="Peptidase_M1_N"/>
    <property type="match status" value="1"/>
</dbReference>
<evidence type="ECO:0000256" key="12">
    <source>
        <dbReference type="SAM" id="SignalP"/>
    </source>
</evidence>
<evidence type="ECO:0000256" key="5">
    <source>
        <dbReference type="ARBA" id="ARBA00015611"/>
    </source>
</evidence>
<feature type="domain" description="Peptidase M1 membrane alanine aminopeptidase" evidence="13">
    <location>
        <begin position="256"/>
        <end position="440"/>
    </location>
</feature>
<evidence type="ECO:0000256" key="3">
    <source>
        <dbReference type="ARBA" id="ARBA00010136"/>
    </source>
</evidence>
<evidence type="ECO:0000256" key="2">
    <source>
        <dbReference type="ARBA" id="ARBA00001947"/>
    </source>
</evidence>
<reference evidence="15 16" key="1">
    <citation type="submission" date="2020-09" db="EMBL/GenBank/DDBJ databases">
        <title>Novel species of Mucilaginibacter isolated from a glacier on the Tibetan Plateau.</title>
        <authorList>
            <person name="Liu Q."/>
            <person name="Xin Y.-H."/>
        </authorList>
    </citation>
    <scope>NUCLEOTIDE SEQUENCE [LARGE SCALE GENOMIC DNA]</scope>
    <source>
        <strain evidence="15 16">ZT4R22</strain>
    </source>
</reference>
<dbReference type="InterPro" id="IPR050344">
    <property type="entry name" value="Peptidase_M1_aminopeptidases"/>
</dbReference>
<organism evidence="15 16">
    <name type="scientific">Mucilaginibacter pankratovii</name>
    <dbReference type="NCBI Taxonomy" id="2772110"/>
    <lineage>
        <taxon>Bacteria</taxon>
        <taxon>Pseudomonadati</taxon>
        <taxon>Bacteroidota</taxon>
        <taxon>Sphingobacteriia</taxon>
        <taxon>Sphingobacteriales</taxon>
        <taxon>Sphingobacteriaceae</taxon>
        <taxon>Mucilaginibacter</taxon>
    </lineage>
</organism>
<name>A0ABR7WME4_9SPHI</name>
<dbReference type="InterPro" id="IPR014782">
    <property type="entry name" value="Peptidase_M1_dom"/>
</dbReference>
<comment type="similarity">
    <text evidence="3">Belongs to the peptidase M1 family.</text>
</comment>
<dbReference type="InterPro" id="IPR001930">
    <property type="entry name" value="Peptidase_M1"/>
</dbReference>
<evidence type="ECO:0000256" key="10">
    <source>
        <dbReference type="ARBA" id="ARBA00022833"/>
    </source>
</evidence>
<accession>A0ABR7WME4</accession>
<dbReference type="InterPro" id="IPR045357">
    <property type="entry name" value="Aminopeptidase_N-like_N"/>
</dbReference>
<evidence type="ECO:0000256" key="9">
    <source>
        <dbReference type="ARBA" id="ARBA00022801"/>
    </source>
</evidence>
<proteinExistence type="inferred from homology"/>
<keyword evidence="11" id="KW-0482">Metalloprotease</keyword>
<feature type="signal peptide" evidence="12">
    <location>
        <begin position="1"/>
        <end position="20"/>
    </location>
</feature>
<dbReference type="InterPro" id="IPR042097">
    <property type="entry name" value="Aminopeptidase_N-like_N_sf"/>
</dbReference>
<dbReference type="EMBL" id="JACWMY010000003">
    <property type="protein sequence ID" value="MBD1363504.1"/>
    <property type="molecule type" value="Genomic_DNA"/>
</dbReference>
<sequence>MRKFSCLLIIISSITASSYAQQPGAPIDVQHYKFALQLNDANNNIKGQATVKLKFLKPANAFSLDLVKKKATGKGMIVSSVTEFGKPLRFSQDSNSVKINTKASSGSLHSYTIKYSGIPADGLIISTNNYKHRTFFGDNWPNRAQNWLPCADHPADKATVEFVVTAPAHYNVVANGSMVKEQNLPGKLKLTHWSEKAPISTKVMVIGAADFAIDHTGDVNGFPVYTYVFPEDKAIGFKSYVVAKEILPYFIKNVGPFAYEKLANVQSKTIFGGMENASCIFYFEESVKSPTIEELMAHEIAHQWFGDAASEKSWPNIWLSEGFATYFTNLYLESKYGVEKLKQRVLADTTAIFALEKTHFAPVVDTTINGNYMKLLNANSYQKGGWVLHMLRRKLGDDLFWKGISDYYAQYKNKNANTDDLRLVMEQASGVDLKQFFKQWLYTAGHPVLQIEKVYDKPSKTLTLTITQKQEELYDFPLEFVLDGREGIMKIKDREVTIKLSAGSNDVVFDPNANLLATIDVSKQLLPSTLQGIVYHIFCDNKGSVSR</sequence>
<feature type="chain" id="PRO_5045400407" description="Aminopeptidase N" evidence="12">
    <location>
        <begin position="21"/>
        <end position="547"/>
    </location>
</feature>
<keyword evidence="16" id="KW-1185">Reference proteome</keyword>
<dbReference type="Gene3D" id="2.60.40.1730">
    <property type="entry name" value="tricorn interacting facor f3 domain"/>
    <property type="match status" value="1"/>
</dbReference>
<keyword evidence="7" id="KW-0645">Protease</keyword>
<dbReference type="PRINTS" id="PR00756">
    <property type="entry name" value="ALADIPTASE"/>
</dbReference>
<dbReference type="InterPro" id="IPR027268">
    <property type="entry name" value="Peptidase_M4/M1_CTD_sf"/>
</dbReference>
<evidence type="ECO:0000313" key="16">
    <source>
        <dbReference type="Proteomes" id="UP000606600"/>
    </source>
</evidence>
<evidence type="ECO:0000256" key="7">
    <source>
        <dbReference type="ARBA" id="ARBA00022670"/>
    </source>
</evidence>
<dbReference type="CDD" id="cd09603">
    <property type="entry name" value="M1_APN_like"/>
    <property type="match status" value="1"/>
</dbReference>
<feature type="domain" description="Aminopeptidase N-like N-terminal" evidence="14">
    <location>
        <begin position="30"/>
        <end position="201"/>
    </location>
</feature>
<dbReference type="Proteomes" id="UP000606600">
    <property type="component" value="Unassembled WGS sequence"/>
</dbReference>
<dbReference type="RefSeq" id="WP_191188179.1">
    <property type="nucleotide sequence ID" value="NZ_JACWMY010000003.1"/>
</dbReference>
<keyword evidence="6" id="KW-0031">Aminopeptidase</keyword>
<comment type="catalytic activity">
    <reaction evidence="1">
        <text>Release of an N-terminal amino acid, Xaa-|-Yaa- from a peptide, amide or arylamide. Xaa is preferably Ala, but may be most amino acids including Pro (slow action). When a terminal hydrophobic residue is followed by a prolyl residue, the two may be released as an intact Xaa-Pro dipeptide.</text>
        <dbReference type="EC" id="3.4.11.2"/>
    </reaction>
</comment>
<dbReference type="Gene3D" id="1.10.390.10">
    <property type="entry name" value="Neutral Protease Domain 2"/>
    <property type="match status" value="1"/>
</dbReference>
<evidence type="ECO:0000259" key="14">
    <source>
        <dbReference type="Pfam" id="PF17900"/>
    </source>
</evidence>
<comment type="cofactor">
    <cofactor evidence="2">
        <name>Zn(2+)</name>
        <dbReference type="ChEBI" id="CHEBI:29105"/>
    </cofactor>
</comment>
<dbReference type="PANTHER" id="PTHR11533:SF174">
    <property type="entry name" value="PUROMYCIN-SENSITIVE AMINOPEPTIDASE-RELATED"/>
    <property type="match status" value="1"/>
</dbReference>
<evidence type="ECO:0000256" key="1">
    <source>
        <dbReference type="ARBA" id="ARBA00000098"/>
    </source>
</evidence>
<evidence type="ECO:0000256" key="11">
    <source>
        <dbReference type="ARBA" id="ARBA00023049"/>
    </source>
</evidence>
<keyword evidence="8" id="KW-0479">Metal-binding</keyword>
<dbReference type="PANTHER" id="PTHR11533">
    <property type="entry name" value="PROTEASE M1 ZINC METALLOPROTEASE"/>
    <property type="match status" value="1"/>
</dbReference>
<evidence type="ECO:0000256" key="4">
    <source>
        <dbReference type="ARBA" id="ARBA00012564"/>
    </source>
</evidence>
<dbReference type="Pfam" id="PF01433">
    <property type="entry name" value="Peptidase_M1"/>
    <property type="match status" value="1"/>
</dbReference>